<evidence type="ECO:0000313" key="5">
    <source>
        <dbReference type="EMBL" id="NPD92900.1"/>
    </source>
</evidence>
<feature type="domain" description="Gliding motility-associated protein GldM N-terminal" evidence="3">
    <location>
        <begin position="31"/>
        <end position="211"/>
    </location>
</feature>
<dbReference type="Pfam" id="PF12080">
    <property type="entry name" value="GldM_4th"/>
    <property type="match status" value="1"/>
</dbReference>
<dbReference type="EMBL" id="JABKKF010000012">
    <property type="protein sequence ID" value="NPD92900.1"/>
    <property type="molecule type" value="Genomic_DNA"/>
</dbReference>
<feature type="transmembrane region" description="Helical" evidence="1">
    <location>
        <begin position="12"/>
        <end position="29"/>
    </location>
</feature>
<organism evidence="5 6">
    <name type="scientific">Xylanibacter muris</name>
    <dbReference type="NCBI Taxonomy" id="2736290"/>
    <lineage>
        <taxon>Bacteria</taxon>
        <taxon>Pseudomonadati</taxon>
        <taxon>Bacteroidota</taxon>
        <taxon>Bacteroidia</taxon>
        <taxon>Bacteroidales</taxon>
        <taxon>Prevotellaceae</taxon>
        <taxon>Xylanibacter</taxon>
    </lineage>
</organism>
<feature type="domain" description="Gliding motility-associated protein GldM second immunoglobulin-like" evidence="4">
    <location>
        <begin position="251"/>
        <end position="321"/>
    </location>
</feature>
<dbReference type="InterPro" id="IPR022720">
    <property type="entry name" value="Motility-assoc_prot_GldM_N"/>
</dbReference>
<evidence type="ECO:0000259" key="3">
    <source>
        <dbReference type="Pfam" id="PF12081"/>
    </source>
</evidence>
<protein>
    <recommendedName>
        <fullName evidence="7">Gliding motility protein GldM</fullName>
    </recommendedName>
</protein>
<evidence type="ECO:0000256" key="1">
    <source>
        <dbReference type="SAM" id="Phobius"/>
    </source>
</evidence>
<comment type="caution">
    <text evidence="5">The sequence shown here is derived from an EMBL/GenBank/DDBJ whole genome shotgun (WGS) entry which is preliminary data.</text>
</comment>
<evidence type="ECO:0008006" key="7">
    <source>
        <dbReference type="Google" id="ProtNLM"/>
    </source>
</evidence>
<keyword evidence="1" id="KW-1133">Transmembrane helix</keyword>
<reference evidence="5 6" key="1">
    <citation type="submission" date="2020-05" db="EMBL/GenBank/DDBJ databases">
        <title>Distinct polysaccharide utilization as determinants for interspecies competition between intestinal Prevotella spp.</title>
        <authorList>
            <person name="Galvez E.J.C."/>
            <person name="Iljazovic A."/>
            <person name="Strowig T."/>
        </authorList>
    </citation>
    <scope>NUCLEOTIDE SEQUENCE [LARGE SCALE GENOMIC DNA]</scope>
    <source>
        <strain evidence="5 6">PMUR</strain>
    </source>
</reference>
<evidence type="ECO:0000259" key="4">
    <source>
        <dbReference type="Pfam" id="PF21602"/>
    </source>
</evidence>
<keyword evidence="1" id="KW-0812">Transmembrane</keyword>
<dbReference type="Pfam" id="PF21602">
    <property type="entry name" value="GldM_3rd"/>
    <property type="match status" value="1"/>
</dbReference>
<evidence type="ECO:0000313" key="6">
    <source>
        <dbReference type="Proteomes" id="UP000714420"/>
    </source>
</evidence>
<feature type="domain" description="Gliding motility-associated protein GldM C-terminal" evidence="2">
    <location>
        <begin position="324"/>
        <end position="435"/>
    </location>
</feature>
<proteinExistence type="predicted"/>
<dbReference type="RefSeq" id="WP_172276546.1">
    <property type="nucleotide sequence ID" value="NZ_CASGMU010000012.1"/>
</dbReference>
<dbReference type="Proteomes" id="UP000714420">
    <property type="component" value="Unassembled WGS sequence"/>
</dbReference>
<name>A0ABX2AP38_9BACT</name>
<accession>A0ABX2AP38</accession>
<dbReference type="InterPro" id="IPR048406">
    <property type="entry name" value="GldM_Ig-like-2"/>
</dbReference>
<dbReference type="Pfam" id="PF12081">
    <property type="entry name" value="GldM_1st"/>
    <property type="match status" value="1"/>
</dbReference>
<evidence type="ECO:0000259" key="2">
    <source>
        <dbReference type="Pfam" id="PF12080"/>
    </source>
</evidence>
<keyword evidence="6" id="KW-1185">Reference proteome</keyword>
<keyword evidence="1" id="KW-0472">Membrane</keyword>
<gene>
    <name evidence="5" type="ORF">HPS56_11230</name>
</gene>
<sequence>MANYNLSSRQKMINLIYIILMAMLAINVSNDVMDGYSVLNKDCVVQSSHWMTANKALLDRLKKAGADSLYDKGLKIDSMTLRLIGFTNGLKERIAKQADKEKYVKGKLIKEEDLKSVPYIMLAPTQGNGRKLREDIDRMRTFVGENMKEIVARNIVMTYLNTEPEKNSMGTSFSWERESFSSLPAIGGILLINRIQESVLLSENMALRDLTLQAMSSDGDLKALNEANRIAAEQTGQDVSDIDEGGMENTGTVTDLYTGMSNKLDLFPGIPAKKLIMTTDNGKVRLKNNSWVIVPDNSSKANITVRRTNGKLLGKFSFNVRRIPDPTPYIQMGDIKYMGGVPVGRNRLGEIGHVGAQYSDGDMTVNFVVVGFETVFTGNDGKIVSLHSGSGRFTEQQLERIRGLKSGDKMYVTSITVKDSGGNHRETESITVIVN</sequence>
<dbReference type="InterPro" id="IPR022719">
    <property type="entry name" value="Motility-assoc_prot_GldM_C"/>
</dbReference>